<protein>
    <submittedName>
        <fullName evidence="2">MaoC family dehydratase</fullName>
    </submittedName>
</protein>
<dbReference type="SUPFAM" id="SSF54637">
    <property type="entry name" value="Thioesterase/thiol ester dehydrase-isomerase"/>
    <property type="match status" value="1"/>
</dbReference>
<dbReference type="EMBL" id="JAYFUM010000020">
    <property type="protein sequence ID" value="MEA5140719.1"/>
    <property type="molecule type" value="Genomic_DNA"/>
</dbReference>
<name>A0ABU5QCZ4_9BACT</name>
<dbReference type="InterPro" id="IPR029069">
    <property type="entry name" value="HotDog_dom_sf"/>
</dbReference>
<dbReference type="PANTHER" id="PTHR42993">
    <property type="entry name" value="MAOC-LIKE DEHYDRATASE DOMAIN-CONTAINING PROTEIN"/>
    <property type="match status" value="1"/>
</dbReference>
<dbReference type="InterPro" id="IPR002539">
    <property type="entry name" value="MaoC-like_dom"/>
</dbReference>
<sequence length="152" mass="17058">MIQFKNLLELKNFVGKEIGTSEYLIITQEMINDFAKATNDAQWIHVNEEMAKKYSPFKRTVAHGFLTLSLAPQFFTQLFSVTSVKMGLNYGANKVRFTSAVPSGSKVRMKASLLEAEESQPNGLKITVNCIFEIEGVEKPVCIAELISILYE</sequence>
<feature type="domain" description="MaoC-like" evidence="1">
    <location>
        <begin position="12"/>
        <end position="118"/>
    </location>
</feature>
<evidence type="ECO:0000313" key="3">
    <source>
        <dbReference type="Proteomes" id="UP001302949"/>
    </source>
</evidence>
<dbReference type="InterPro" id="IPR039375">
    <property type="entry name" value="NodN-like"/>
</dbReference>
<comment type="caution">
    <text evidence="2">The sequence shown here is derived from an EMBL/GenBank/DDBJ whole genome shotgun (WGS) entry which is preliminary data.</text>
</comment>
<dbReference type="Gene3D" id="3.10.129.10">
    <property type="entry name" value="Hotdog Thioesterase"/>
    <property type="match status" value="1"/>
</dbReference>
<dbReference type="PANTHER" id="PTHR42993:SF1">
    <property type="entry name" value="MAOC-LIKE DEHYDRATASE DOMAIN-CONTAINING PROTEIN"/>
    <property type="match status" value="1"/>
</dbReference>
<evidence type="ECO:0000259" key="1">
    <source>
        <dbReference type="Pfam" id="PF01575"/>
    </source>
</evidence>
<proteinExistence type="predicted"/>
<dbReference type="CDD" id="cd03450">
    <property type="entry name" value="NodN"/>
    <property type="match status" value="1"/>
</dbReference>
<keyword evidence="3" id="KW-1185">Reference proteome</keyword>
<dbReference type="Pfam" id="PF01575">
    <property type="entry name" value="MaoC_dehydratas"/>
    <property type="match status" value="1"/>
</dbReference>
<evidence type="ECO:0000313" key="2">
    <source>
        <dbReference type="EMBL" id="MEA5140719.1"/>
    </source>
</evidence>
<organism evidence="2 3">
    <name type="scientific">Arcicella rigui</name>
    <dbReference type="NCBI Taxonomy" id="797020"/>
    <lineage>
        <taxon>Bacteria</taxon>
        <taxon>Pseudomonadati</taxon>
        <taxon>Bacteroidota</taxon>
        <taxon>Cytophagia</taxon>
        <taxon>Cytophagales</taxon>
        <taxon>Flectobacillaceae</taxon>
        <taxon>Arcicella</taxon>
    </lineage>
</organism>
<reference evidence="2 3" key="1">
    <citation type="submission" date="2023-12" db="EMBL/GenBank/DDBJ databases">
        <title>Novel species of the genus Arcicella isolated from rivers.</title>
        <authorList>
            <person name="Lu H."/>
        </authorList>
    </citation>
    <scope>NUCLEOTIDE SEQUENCE [LARGE SCALE GENOMIC DNA]</scope>
    <source>
        <strain evidence="2 3">KCTC 23307</strain>
    </source>
</reference>
<accession>A0ABU5QCZ4</accession>
<dbReference type="Proteomes" id="UP001302949">
    <property type="component" value="Unassembled WGS sequence"/>
</dbReference>
<dbReference type="RefSeq" id="WP_323297873.1">
    <property type="nucleotide sequence ID" value="NZ_JAYFUM010000020.1"/>
</dbReference>
<gene>
    <name evidence="2" type="ORF">VB248_16335</name>
</gene>